<dbReference type="PANTHER" id="PTHR12131">
    <property type="entry name" value="ATP-DEPENDENT RNA AND DNA HELICASE"/>
    <property type="match status" value="1"/>
</dbReference>
<evidence type="ECO:0008006" key="7">
    <source>
        <dbReference type="Google" id="ProtNLM"/>
    </source>
</evidence>
<dbReference type="RefSeq" id="WP_324277747.1">
    <property type="nucleotide sequence ID" value="NZ_CP141261.1"/>
</dbReference>
<name>A0ABZ1B6J6_9ACTN</name>
<evidence type="ECO:0000313" key="5">
    <source>
        <dbReference type="EMBL" id="WRL66435.1"/>
    </source>
</evidence>
<evidence type="ECO:0000256" key="3">
    <source>
        <dbReference type="ARBA" id="ARBA00022806"/>
    </source>
</evidence>
<keyword evidence="4" id="KW-0067">ATP-binding</keyword>
<keyword evidence="1" id="KW-0547">Nucleotide-binding</keyword>
<evidence type="ECO:0000256" key="2">
    <source>
        <dbReference type="ARBA" id="ARBA00022801"/>
    </source>
</evidence>
<reference evidence="5 6" key="1">
    <citation type="submission" date="2023-12" db="EMBL/GenBank/DDBJ databases">
        <title>Blastococcus brunescens sp. nov., an actonobacterium isolated from sandstone collected in sahara desert.</title>
        <authorList>
            <person name="Gtari M."/>
            <person name="Ghodhbane F."/>
        </authorList>
    </citation>
    <scope>NUCLEOTIDE SEQUENCE [LARGE SCALE GENOMIC DNA]</scope>
    <source>
        <strain evidence="5 6">BMG 8361</strain>
    </source>
</reference>
<accession>A0ABZ1B6J6</accession>
<proteinExistence type="predicted"/>
<evidence type="ECO:0000256" key="1">
    <source>
        <dbReference type="ARBA" id="ARBA00022741"/>
    </source>
</evidence>
<evidence type="ECO:0000256" key="4">
    <source>
        <dbReference type="ARBA" id="ARBA00022840"/>
    </source>
</evidence>
<dbReference type="SUPFAM" id="SSF52540">
    <property type="entry name" value="P-loop containing nucleoside triphosphate hydrolases"/>
    <property type="match status" value="1"/>
</dbReference>
<keyword evidence="2" id="KW-0378">Hydrolase</keyword>
<dbReference type="InterPro" id="IPR050699">
    <property type="entry name" value="RNA-DNA_Helicase"/>
</dbReference>
<keyword evidence="3" id="KW-0347">Helicase</keyword>
<keyword evidence="6" id="KW-1185">Reference proteome</keyword>
<dbReference type="PANTHER" id="PTHR12131:SF1">
    <property type="entry name" value="ATP-DEPENDENT RNA HELICASE SUPV3L1, MITOCHONDRIAL-RELATED"/>
    <property type="match status" value="1"/>
</dbReference>
<evidence type="ECO:0000313" key="6">
    <source>
        <dbReference type="Proteomes" id="UP001324287"/>
    </source>
</evidence>
<dbReference type="Gene3D" id="3.40.50.300">
    <property type="entry name" value="P-loop containing nucleotide triphosphate hydrolases"/>
    <property type="match status" value="1"/>
</dbReference>
<dbReference type="InterPro" id="IPR027417">
    <property type="entry name" value="P-loop_NTPase"/>
</dbReference>
<organism evidence="5 6">
    <name type="scientific">Blastococcus brunescens</name>
    <dbReference type="NCBI Taxonomy" id="1564165"/>
    <lineage>
        <taxon>Bacteria</taxon>
        <taxon>Bacillati</taxon>
        <taxon>Actinomycetota</taxon>
        <taxon>Actinomycetes</taxon>
        <taxon>Geodermatophilales</taxon>
        <taxon>Geodermatophilaceae</taxon>
        <taxon>Blastococcus</taxon>
    </lineage>
</organism>
<gene>
    <name evidence="5" type="ORF">U6N30_13995</name>
</gene>
<protein>
    <recommendedName>
        <fullName evidence="7">Helicase</fullName>
    </recommendedName>
</protein>
<dbReference type="EMBL" id="CP141261">
    <property type="protein sequence ID" value="WRL66435.1"/>
    <property type="molecule type" value="Genomic_DNA"/>
</dbReference>
<sequence>MTRLDAAGLLPAITFVFSRNGCDAAVHQCLLSGLRLTDEAERAEIAEIIDRRTGSLPEEDLHVLGFWEWREGLLAGLAAHHAGLVPAFKETVEECFVRGLVKAVFATETLALGINMPARSVVLERLTKWNGEAHVDVTPGSTPS</sequence>
<dbReference type="Proteomes" id="UP001324287">
    <property type="component" value="Chromosome"/>
</dbReference>